<reference evidence="2" key="1">
    <citation type="submission" date="2021-09" db="EMBL/GenBank/DDBJ databases">
        <authorList>
            <consortium name="AG Swart"/>
            <person name="Singh M."/>
            <person name="Singh A."/>
            <person name="Seah K."/>
            <person name="Emmerich C."/>
        </authorList>
    </citation>
    <scope>NUCLEOTIDE SEQUENCE</scope>
    <source>
        <strain evidence="2">ATCC30299</strain>
    </source>
</reference>
<protein>
    <submittedName>
        <fullName evidence="2">Uncharacterized protein</fullName>
    </submittedName>
</protein>
<evidence type="ECO:0000256" key="1">
    <source>
        <dbReference type="SAM" id="MobiDB-lite"/>
    </source>
</evidence>
<gene>
    <name evidence="2" type="ORF">BSTOLATCC_MIC53977</name>
</gene>
<organism evidence="2 3">
    <name type="scientific">Blepharisma stoltei</name>
    <dbReference type="NCBI Taxonomy" id="1481888"/>
    <lineage>
        <taxon>Eukaryota</taxon>
        <taxon>Sar</taxon>
        <taxon>Alveolata</taxon>
        <taxon>Ciliophora</taxon>
        <taxon>Postciliodesmatophora</taxon>
        <taxon>Heterotrichea</taxon>
        <taxon>Heterotrichida</taxon>
        <taxon>Blepharismidae</taxon>
        <taxon>Blepharisma</taxon>
    </lineage>
</organism>
<sequence>MNILSIESKFQELDKKDKHARLYYNPKAAKGFKHQYISDIRADFQHDTLLYGLGLFWNQEFDNEGPATEENIPEAPQEEPSKQVKKDSEPKPDIIAKRKNQKLLDIQKPLAKDDYQGIFSNTKVLNHDYLYKRPQLENRTAGWKTTGDQDITVVNKAAQGSINNPKKTSIEDLKSKIDKYRSDYKGKPNKKMQEGLTQDEFKTMMDDHQRFLKENKGADRNFQLSPTTLRKLNTSNSFIQSRTPEPAFELKLSAIDSYEGISDRNLSFIEGSENKSFEKPSSSNNTDRPYRIQSMKPITMERLSEKSPKKGKIQIQLPPIIKNQKPSKANSNKPIANPLTHALYAYKQNLDAFHPHAYPANLSIFETHDFIEQRYFRSYLKNKKAVEEPEVLLGVHGKPVLM</sequence>
<feature type="compositionally biased region" description="Basic and acidic residues" evidence="1">
    <location>
        <begin position="79"/>
        <end position="94"/>
    </location>
</feature>
<dbReference type="AlphaFoldDB" id="A0AAU9K1M7"/>
<evidence type="ECO:0000313" key="3">
    <source>
        <dbReference type="Proteomes" id="UP001162131"/>
    </source>
</evidence>
<feature type="region of interest" description="Disordered" evidence="1">
    <location>
        <begin position="64"/>
        <end position="94"/>
    </location>
</feature>
<keyword evidence="3" id="KW-1185">Reference proteome</keyword>
<comment type="caution">
    <text evidence="2">The sequence shown here is derived from an EMBL/GenBank/DDBJ whole genome shotgun (WGS) entry which is preliminary data.</text>
</comment>
<proteinExistence type="predicted"/>
<evidence type="ECO:0000313" key="2">
    <source>
        <dbReference type="EMBL" id="CAG9331920.1"/>
    </source>
</evidence>
<dbReference type="EMBL" id="CAJZBQ010000053">
    <property type="protein sequence ID" value="CAG9331920.1"/>
    <property type="molecule type" value="Genomic_DNA"/>
</dbReference>
<accession>A0AAU9K1M7</accession>
<name>A0AAU9K1M7_9CILI</name>
<dbReference type="Proteomes" id="UP001162131">
    <property type="component" value="Unassembled WGS sequence"/>
</dbReference>